<reference evidence="2" key="1">
    <citation type="journal article" date="2015" name="PeerJ">
        <title>First genomic representation of candidate bacterial phylum KSB3 points to enhanced environmental sensing as a trigger of wastewater bulking.</title>
        <authorList>
            <person name="Sekiguchi Y."/>
            <person name="Ohashi A."/>
            <person name="Parks D.H."/>
            <person name="Yamauchi T."/>
            <person name="Tyson G.W."/>
            <person name="Hugenholtz P."/>
        </authorList>
    </citation>
    <scope>NUCLEOTIDE SEQUENCE [LARGE SCALE GENOMIC DNA]</scope>
</reference>
<dbReference type="STRING" id="1499967.U27_03571"/>
<dbReference type="EC" id="2.8.3.10" evidence="1"/>
<keyword evidence="1" id="KW-0808">Transferase</keyword>
<dbReference type="PANTHER" id="PTHR40596">
    <property type="entry name" value="CITRATE LYASE ALPHA CHAIN"/>
    <property type="match status" value="1"/>
</dbReference>
<dbReference type="HOGENOM" id="CLU_046521_2_0_0"/>
<dbReference type="Gene3D" id="3.40.1080.10">
    <property type="entry name" value="Glutaconate Coenzyme A-transferase"/>
    <property type="match status" value="2"/>
</dbReference>
<dbReference type="EMBL" id="DF820465">
    <property type="protein sequence ID" value="GAK56609.1"/>
    <property type="molecule type" value="Genomic_DNA"/>
</dbReference>
<gene>
    <name evidence="2" type="ORF">U27_03571</name>
</gene>
<accession>A0A081BWA4</accession>
<proteinExistence type="predicted"/>
<dbReference type="GO" id="GO:0008815">
    <property type="term" value="F:citrate (pro-3S)-lyase activity"/>
    <property type="evidence" value="ECO:0007669"/>
    <property type="project" value="UniProtKB-UniRule"/>
</dbReference>
<evidence type="ECO:0000313" key="2">
    <source>
        <dbReference type="EMBL" id="GAK56609.1"/>
    </source>
</evidence>
<evidence type="ECO:0000256" key="1">
    <source>
        <dbReference type="PIRNR" id="PIRNR009451"/>
    </source>
</evidence>
<dbReference type="PIRSF" id="PIRSF009451">
    <property type="entry name" value="Citrt_lyas_alpha"/>
    <property type="match status" value="1"/>
</dbReference>
<dbReference type="NCBIfam" id="TIGR01584">
    <property type="entry name" value="citF"/>
    <property type="match status" value="1"/>
</dbReference>
<comment type="catalytic activity">
    <reaction evidence="1">
        <text>citrate + acetyl-CoA = (3S)-citryl-CoA + acetate</text>
        <dbReference type="Rhea" id="RHEA:19405"/>
        <dbReference type="ChEBI" id="CHEBI:16947"/>
        <dbReference type="ChEBI" id="CHEBI:30089"/>
        <dbReference type="ChEBI" id="CHEBI:57288"/>
        <dbReference type="ChEBI" id="CHEBI:57321"/>
        <dbReference type="EC" id="2.8.3.10"/>
    </reaction>
</comment>
<organism evidence="2">
    <name type="scientific">Vecturithrix granuli</name>
    <dbReference type="NCBI Taxonomy" id="1499967"/>
    <lineage>
        <taxon>Bacteria</taxon>
        <taxon>Candidatus Moduliflexota</taxon>
        <taxon>Candidatus Vecturitrichia</taxon>
        <taxon>Candidatus Vecturitrichales</taxon>
        <taxon>Candidatus Vecturitrichaceae</taxon>
        <taxon>Candidatus Vecturithrix</taxon>
    </lineage>
</organism>
<protein>
    <recommendedName>
        <fullName evidence="1">Citrate lyase alpha chain</fullName>
        <shortName evidence="1">Citrase alpha chain</shortName>
        <ecNumber evidence="1">2.8.3.10</ecNumber>
        <ecNumber evidence="1">4.1.3.6</ecNumber>
    </recommendedName>
    <alternativeName>
        <fullName evidence="1">Citrate (pro-3S)-lyase alpha chain</fullName>
    </alternativeName>
    <alternativeName>
        <fullName evidence="1">Citrate CoA-transferase subunit</fullName>
    </alternativeName>
</protein>
<dbReference type="GO" id="GO:0006084">
    <property type="term" value="P:acetyl-CoA metabolic process"/>
    <property type="evidence" value="ECO:0007669"/>
    <property type="project" value="UniProtKB-UniRule"/>
</dbReference>
<dbReference type="Proteomes" id="UP000030661">
    <property type="component" value="Unassembled WGS sequence"/>
</dbReference>
<comment type="subcellular location">
    <subcellularLocation>
        <location evidence="1">Cytoplasm</location>
    </subcellularLocation>
</comment>
<evidence type="ECO:0000313" key="3">
    <source>
        <dbReference type="Proteomes" id="UP000030661"/>
    </source>
</evidence>
<dbReference type="Pfam" id="PF04223">
    <property type="entry name" value="CitF"/>
    <property type="match status" value="1"/>
</dbReference>
<dbReference type="AlphaFoldDB" id="A0A081BWA4"/>
<dbReference type="EC" id="4.1.3.6" evidence="1"/>
<dbReference type="InterPro" id="IPR006472">
    <property type="entry name" value="Citrate_lyase_asu"/>
</dbReference>
<keyword evidence="1" id="KW-0963">Cytoplasm</keyword>
<dbReference type="GO" id="GO:0005737">
    <property type="term" value="C:cytoplasm"/>
    <property type="evidence" value="ECO:0007669"/>
    <property type="project" value="UniProtKB-SubCell"/>
</dbReference>
<dbReference type="GO" id="GO:0009346">
    <property type="term" value="C:ATP-independent citrate lyase complex"/>
    <property type="evidence" value="ECO:0007669"/>
    <property type="project" value="UniProtKB-UniRule"/>
</dbReference>
<dbReference type="PANTHER" id="PTHR40596:SF1">
    <property type="entry name" value="CITRATE LYASE ALPHA CHAIN"/>
    <property type="match status" value="1"/>
</dbReference>
<dbReference type="SUPFAM" id="SSF100950">
    <property type="entry name" value="NagB/RpiA/CoA transferase-like"/>
    <property type="match status" value="2"/>
</dbReference>
<keyword evidence="3" id="KW-1185">Reference proteome</keyword>
<dbReference type="InterPro" id="IPR037171">
    <property type="entry name" value="NagB/RpiA_transferase-like"/>
</dbReference>
<comment type="catalytic activity">
    <reaction evidence="1">
        <text>citrate = oxaloacetate + acetate</text>
        <dbReference type="Rhea" id="RHEA:10760"/>
        <dbReference type="ChEBI" id="CHEBI:16452"/>
        <dbReference type="ChEBI" id="CHEBI:16947"/>
        <dbReference type="ChEBI" id="CHEBI:30089"/>
        <dbReference type="EC" id="4.1.3.6"/>
    </reaction>
</comment>
<dbReference type="eggNOG" id="COG3051">
    <property type="taxonomic scope" value="Bacteria"/>
</dbReference>
<dbReference type="GO" id="GO:0008814">
    <property type="term" value="F:citrate CoA-transferase activity"/>
    <property type="evidence" value="ECO:0007669"/>
    <property type="project" value="UniProtKB-UniRule"/>
</dbReference>
<name>A0A081BWA4_VECG1</name>
<keyword evidence="1 2" id="KW-0456">Lyase</keyword>
<sequence>MMKMVKNAIGREVPLHVENFRTLTPFAGAVVHTPLIKKDKGNRNLPKLSKIVPTLQDAISQTGLQDGMTISFHHGFRNGDYVLNMVLDVIAAMGIKNLTIAPSSLTDAHIPLIKHIQSGVVTKIYTSGMRGKLGEQISQGMMDTPVLFHSHGGRARALETGDIKIDVAFLGVPSCDIYGNANGYTGPSACGSLGYAMCDAQTANKVVLITDYLAEYPNIPFSIHQNQVDCIVKVEAIGDPSKISTGAARFTRNPRDLLIAQNTARVIMNSGYFEDGFSFQTGSGGASIATTRFLRDEMLRRKITASFVLGGISQAVVQLHEEGLVHRMLDVQSFDAEAIRSIGTNRYHQEIDASYYANPLNKGCAVNKLNVVVLSALEVDLDFNVNVLTGSDGFIRGASGGHSDTAIGSDLSVIICPLVRGRIASIVERVQTVITPGESVDVIVTDYGVAINPRRQELVSSLKKCGLPLYSIEALQQKAQNIVGVPQPLEFTDKIVGLVEYRDGTIIDVIHQIKA</sequence>